<accession>A0A6G1IPT8</accession>
<organism evidence="2 3">
    <name type="scientific">Lentithecium fluviatile CBS 122367</name>
    <dbReference type="NCBI Taxonomy" id="1168545"/>
    <lineage>
        <taxon>Eukaryota</taxon>
        <taxon>Fungi</taxon>
        <taxon>Dikarya</taxon>
        <taxon>Ascomycota</taxon>
        <taxon>Pezizomycotina</taxon>
        <taxon>Dothideomycetes</taxon>
        <taxon>Pleosporomycetidae</taxon>
        <taxon>Pleosporales</taxon>
        <taxon>Massarineae</taxon>
        <taxon>Lentitheciaceae</taxon>
        <taxon>Lentithecium</taxon>
    </lineage>
</organism>
<keyword evidence="3" id="KW-1185">Reference proteome</keyword>
<dbReference type="Proteomes" id="UP000799291">
    <property type="component" value="Unassembled WGS sequence"/>
</dbReference>
<gene>
    <name evidence="2" type="ORF">K458DRAFT_312424</name>
</gene>
<reference evidence="2" key="1">
    <citation type="journal article" date="2020" name="Stud. Mycol.">
        <title>101 Dothideomycetes genomes: a test case for predicting lifestyles and emergence of pathogens.</title>
        <authorList>
            <person name="Haridas S."/>
            <person name="Albert R."/>
            <person name="Binder M."/>
            <person name="Bloem J."/>
            <person name="Labutti K."/>
            <person name="Salamov A."/>
            <person name="Andreopoulos B."/>
            <person name="Baker S."/>
            <person name="Barry K."/>
            <person name="Bills G."/>
            <person name="Bluhm B."/>
            <person name="Cannon C."/>
            <person name="Castanera R."/>
            <person name="Culley D."/>
            <person name="Daum C."/>
            <person name="Ezra D."/>
            <person name="Gonzalez J."/>
            <person name="Henrissat B."/>
            <person name="Kuo A."/>
            <person name="Liang C."/>
            <person name="Lipzen A."/>
            <person name="Lutzoni F."/>
            <person name="Magnuson J."/>
            <person name="Mondo S."/>
            <person name="Nolan M."/>
            <person name="Ohm R."/>
            <person name="Pangilinan J."/>
            <person name="Park H.-J."/>
            <person name="Ramirez L."/>
            <person name="Alfaro M."/>
            <person name="Sun H."/>
            <person name="Tritt A."/>
            <person name="Yoshinaga Y."/>
            <person name="Zwiers L.-H."/>
            <person name="Turgeon B."/>
            <person name="Goodwin S."/>
            <person name="Spatafora J."/>
            <person name="Crous P."/>
            <person name="Grigoriev I."/>
        </authorList>
    </citation>
    <scope>NUCLEOTIDE SEQUENCE</scope>
    <source>
        <strain evidence="2">CBS 122367</strain>
    </source>
</reference>
<dbReference type="OrthoDB" id="3903561at2759"/>
<dbReference type="AlphaFoldDB" id="A0A6G1IPT8"/>
<keyword evidence="1" id="KW-1133">Transmembrane helix</keyword>
<sequence>MATRIGPGIAFAGRSTSHFWQHRAWPAFLKSRPTKKQICAIILISIFGIVPFFIYGRYQAEGNIFFYGAFLAKVRACEGGFGVPQNSTVSGAESLFVLDNSFGRFTFAQAKAIDVGWDILVGRGAQLCAWYVTYKVFSDALIRLLERHPAPFEMFKRIGLEGASLNSAWALLKELFTGQSKRTWALFFYMLLSTLYVLSIPAFLSAMTGYDSRTIPWISIGDDENNIVPASYFERGNAVVGTWDETFIQPTCEVSDQINTWWDIRQELQGHCHCQLPNGTKLDHMQYAQLAWYISSNYTKRDCGSHSRYRRIMADGLGRFNYTGNTETYMNPDPRLGSQNCTCNRTMEFNIGGNKYYAWNLNITHAYCWQGRGYDVIKTIESTRCLPDTANPSYQWGFSSMLVAVFLIIQFGWSLTMYIVWQDAQINSRIVKSGFRLTELGVAFVVTEAAKRDTGLEGKELVRADGRVLERELCGTWKKRGAVVEKDIFGEEGLASRKRTGMESEDEREV</sequence>
<evidence type="ECO:0000313" key="2">
    <source>
        <dbReference type="EMBL" id="KAF2680257.1"/>
    </source>
</evidence>
<dbReference type="EMBL" id="MU005598">
    <property type="protein sequence ID" value="KAF2680257.1"/>
    <property type="molecule type" value="Genomic_DNA"/>
</dbReference>
<keyword evidence="1" id="KW-0812">Transmembrane</keyword>
<proteinExistence type="predicted"/>
<evidence type="ECO:0000313" key="3">
    <source>
        <dbReference type="Proteomes" id="UP000799291"/>
    </source>
</evidence>
<evidence type="ECO:0000256" key="1">
    <source>
        <dbReference type="SAM" id="Phobius"/>
    </source>
</evidence>
<feature type="transmembrane region" description="Helical" evidence="1">
    <location>
        <begin position="184"/>
        <end position="204"/>
    </location>
</feature>
<feature type="transmembrane region" description="Helical" evidence="1">
    <location>
        <begin position="401"/>
        <end position="421"/>
    </location>
</feature>
<keyword evidence="1" id="KW-0472">Membrane</keyword>
<protein>
    <submittedName>
        <fullName evidence="2">Uncharacterized protein</fullName>
    </submittedName>
</protein>
<feature type="transmembrane region" description="Helical" evidence="1">
    <location>
        <begin position="38"/>
        <end position="58"/>
    </location>
</feature>
<name>A0A6G1IPT8_9PLEO</name>